<feature type="domain" description="Cupin type-2" evidence="1">
    <location>
        <begin position="41"/>
        <end position="106"/>
    </location>
</feature>
<dbReference type="Gene3D" id="2.60.120.10">
    <property type="entry name" value="Jelly Rolls"/>
    <property type="match status" value="1"/>
</dbReference>
<evidence type="ECO:0000259" key="1">
    <source>
        <dbReference type="Pfam" id="PF07883"/>
    </source>
</evidence>
<name>A0ABM9D7Q4_9BACT</name>
<organism evidence="2 3">
    <name type="scientific">Trichlorobacter ammonificans</name>
    <dbReference type="NCBI Taxonomy" id="2916410"/>
    <lineage>
        <taxon>Bacteria</taxon>
        <taxon>Pseudomonadati</taxon>
        <taxon>Thermodesulfobacteriota</taxon>
        <taxon>Desulfuromonadia</taxon>
        <taxon>Geobacterales</taxon>
        <taxon>Geobacteraceae</taxon>
        <taxon>Trichlorobacter</taxon>
    </lineage>
</organism>
<keyword evidence="3" id="KW-1185">Reference proteome</keyword>
<dbReference type="SUPFAM" id="SSF51182">
    <property type="entry name" value="RmlC-like cupins"/>
    <property type="match status" value="1"/>
</dbReference>
<gene>
    <name evidence="2" type="ORF">GEAMG1_0627</name>
</gene>
<evidence type="ECO:0000313" key="3">
    <source>
        <dbReference type="Proteomes" id="UP001295463"/>
    </source>
</evidence>
<dbReference type="InterPro" id="IPR013096">
    <property type="entry name" value="Cupin_2"/>
</dbReference>
<dbReference type="Proteomes" id="UP001295463">
    <property type="component" value="Chromosome"/>
</dbReference>
<dbReference type="PANTHER" id="PTHR37694:SF1">
    <property type="entry name" value="SLR8022 PROTEIN"/>
    <property type="match status" value="1"/>
</dbReference>
<reference evidence="2 3" key="1">
    <citation type="submission" date="2022-03" db="EMBL/GenBank/DDBJ databases">
        <authorList>
            <person name="Koch H."/>
        </authorList>
    </citation>
    <scope>NUCLEOTIDE SEQUENCE [LARGE SCALE GENOMIC DNA]</scope>
    <source>
        <strain evidence="2 3">G1</strain>
    </source>
</reference>
<accession>A0ABM9D7Q4</accession>
<dbReference type="InterPro" id="IPR011051">
    <property type="entry name" value="RmlC_Cupin_sf"/>
</dbReference>
<dbReference type="Pfam" id="PF07883">
    <property type="entry name" value="Cupin_2"/>
    <property type="match status" value="1"/>
</dbReference>
<dbReference type="CDD" id="cd02230">
    <property type="entry name" value="cupin_HP0902-like"/>
    <property type="match status" value="1"/>
</dbReference>
<protein>
    <submittedName>
        <fullName evidence="2">Cupin 2 conserved barrel domain protein</fullName>
    </submittedName>
</protein>
<dbReference type="InterPro" id="IPR014710">
    <property type="entry name" value="RmlC-like_jellyroll"/>
</dbReference>
<dbReference type="RefSeq" id="WP_305731375.1">
    <property type="nucleotide sequence ID" value="NZ_OW150024.1"/>
</dbReference>
<evidence type="ECO:0000313" key="2">
    <source>
        <dbReference type="EMBL" id="CAH2030439.1"/>
    </source>
</evidence>
<sequence>MSEQSESLIGRAMTMRELVTCQPGSVVSRTLIDKKIGTLTLFAFAQGQGLSEHTAPYDAFVQVLEGTGRITINGEDHQVGEGQMIIMPANVPHSLRAEVPFKMLLVMIRA</sequence>
<proteinExistence type="predicted"/>
<dbReference type="PANTHER" id="PTHR37694">
    <property type="entry name" value="SLR8022 PROTEIN"/>
    <property type="match status" value="1"/>
</dbReference>
<dbReference type="EMBL" id="OW150024">
    <property type="protein sequence ID" value="CAH2030439.1"/>
    <property type="molecule type" value="Genomic_DNA"/>
</dbReference>